<protein>
    <submittedName>
        <fullName evidence="2">RPL23B protein</fullName>
    </submittedName>
</protein>
<proteinExistence type="predicted"/>
<organism evidence="2 3">
    <name type="scientific">Symbiodinium natans</name>
    <dbReference type="NCBI Taxonomy" id="878477"/>
    <lineage>
        <taxon>Eukaryota</taxon>
        <taxon>Sar</taxon>
        <taxon>Alveolata</taxon>
        <taxon>Dinophyceae</taxon>
        <taxon>Suessiales</taxon>
        <taxon>Symbiodiniaceae</taxon>
        <taxon>Symbiodinium</taxon>
    </lineage>
</organism>
<name>A0A812QT38_9DINO</name>
<gene>
    <name evidence="2" type="primary">RPL23B</name>
    <name evidence="2" type="ORF">SNAT2548_LOCUS21929</name>
</gene>
<accession>A0A812QT38</accession>
<sequence>MEPQPGHSTRLTRPWLREQRLGQDDDSLLLASSKQAFRRWHRAKASKAAKTEKVHWAGILWAYHACQRLEPSGVWMSKALASPENPWALVLCYLETGADGTDGTFESSEQEGLSEAAGLALVQTRWQAALEFLELKSFFHPLAKGSFQVAMAQRLAERCLYEAAQRLAATAATANAAALRRPLRQLCCTVLEAQAWPTALRLLGQLRQLRLPGEPLPAPSRALESTGCWTEALLLLRRFSAASLRPGSECLMSFARSGPWTLALALAQSQIQGSPKRLDWVNRLNDLAPVAWRASLGSLRSRLLRPASGRGSMEASMRLCCDGFRLAETWREALAMFGEFGPRFGGADAYSCCEALRACISGHAWTLSLALLENLNRSGRQSQSLGMVLALRACSWARQWKVALRLLCEVRLRHLETHVGMYDASLFSILPPREIPRNPTASDRPSWASKKEAPRSKLSKCRKREAPWQAQPWPWASSLLEACKERGLRRNPFMLQAALRGLLEAERRDEPKQENEPSKEKKGPKGPKGPPLWCVSLELLLESLANSLEAHWNHFAAAARGLRGLRSSPSEGFHAWKWAARLLADVAARCCKTPRCPQSD</sequence>
<evidence type="ECO:0000313" key="3">
    <source>
        <dbReference type="Proteomes" id="UP000604046"/>
    </source>
</evidence>
<dbReference type="EMBL" id="CAJNDS010002268">
    <property type="protein sequence ID" value="CAE7402985.1"/>
    <property type="molecule type" value="Genomic_DNA"/>
</dbReference>
<comment type="caution">
    <text evidence="2">The sequence shown here is derived from an EMBL/GenBank/DDBJ whole genome shotgun (WGS) entry which is preliminary data.</text>
</comment>
<keyword evidence="3" id="KW-1185">Reference proteome</keyword>
<dbReference type="Proteomes" id="UP000604046">
    <property type="component" value="Unassembled WGS sequence"/>
</dbReference>
<dbReference type="AlphaFoldDB" id="A0A812QT38"/>
<reference evidence="2" key="1">
    <citation type="submission" date="2021-02" db="EMBL/GenBank/DDBJ databases">
        <authorList>
            <person name="Dougan E. K."/>
            <person name="Rhodes N."/>
            <person name="Thang M."/>
            <person name="Chan C."/>
        </authorList>
    </citation>
    <scope>NUCLEOTIDE SEQUENCE</scope>
</reference>
<dbReference type="OrthoDB" id="416343at2759"/>
<evidence type="ECO:0000256" key="1">
    <source>
        <dbReference type="SAM" id="MobiDB-lite"/>
    </source>
</evidence>
<feature type="region of interest" description="Disordered" evidence="1">
    <location>
        <begin position="435"/>
        <end position="465"/>
    </location>
</feature>
<feature type="compositionally biased region" description="Basic and acidic residues" evidence="1">
    <location>
        <begin position="504"/>
        <end position="523"/>
    </location>
</feature>
<evidence type="ECO:0000313" key="2">
    <source>
        <dbReference type="EMBL" id="CAE7402985.1"/>
    </source>
</evidence>
<feature type="region of interest" description="Disordered" evidence="1">
    <location>
        <begin position="504"/>
        <end position="529"/>
    </location>
</feature>